<dbReference type="AlphaFoldDB" id="A0A7Y2H2U7"/>
<evidence type="ECO:0000256" key="1">
    <source>
        <dbReference type="ARBA" id="ARBA00006149"/>
    </source>
</evidence>
<dbReference type="GO" id="GO:0032259">
    <property type="term" value="P:methylation"/>
    <property type="evidence" value="ECO:0007669"/>
    <property type="project" value="UniProtKB-KW"/>
</dbReference>
<evidence type="ECO:0000256" key="4">
    <source>
        <dbReference type="ARBA" id="ARBA00022691"/>
    </source>
</evidence>
<keyword evidence="3 6" id="KW-0808">Transferase</keyword>
<dbReference type="GO" id="GO:0003676">
    <property type="term" value="F:nucleic acid binding"/>
    <property type="evidence" value="ECO:0007669"/>
    <property type="project" value="InterPro"/>
</dbReference>
<gene>
    <name evidence="6" type="ORF">HKN21_09730</name>
</gene>
<feature type="domain" description="Methyltransferase small" evidence="5">
    <location>
        <begin position="149"/>
        <end position="267"/>
    </location>
</feature>
<dbReference type="EMBL" id="JABDJR010000387">
    <property type="protein sequence ID" value="NNF07028.1"/>
    <property type="molecule type" value="Genomic_DNA"/>
</dbReference>
<dbReference type="InterPro" id="IPR007848">
    <property type="entry name" value="Small_mtfrase_dom"/>
</dbReference>
<accession>A0A7Y2H2U7</accession>
<evidence type="ECO:0000256" key="3">
    <source>
        <dbReference type="ARBA" id="ARBA00022679"/>
    </source>
</evidence>
<reference evidence="6 7" key="1">
    <citation type="submission" date="2020-03" db="EMBL/GenBank/DDBJ databases">
        <title>Metabolic flexibility allows generalist bacteria to become dominant in a frequently disturbed ecosystem.</title>
        <authorList>
            <person name="Chen Y.-J."/>
            <person name="Leung P.M."/>
            <person name="Bay S.K."/>
            <person name="Hugenholtz P."/>
            <person name="Kessler A.J."/>
            <person name="Shelley G."/>
            <person name="Waite D.W."/>
            <person name="Cook P.L."/>
            <person name="Greening C."/>
        </authorList>
    </citation>
    <scope>NUCLEOTIDE SEQUENCE [LARGE SCALE GENOMIC DNA]</scope>
    <source>
        <strain evidence="6">SS_bin_28</strain>
    </source>
</reference>
<dbReference type="PROSITE" id="PS00092">
    <property type="entry name" value="N6_MTASE"/>
    <property type="match status" value="1"/>
</dbReference>
<keyword evidence="4" id="KW-0949">S-adenosyl-L-methionine</keyword>
<dbReference type="InterPro" id="IPR002052">
    <property type="entry name" value="DNA_methylase_N6_adenine_CS"/>
</dbReference>
<dbReference type="InterPro" id="IPR029063">
    <property type="entry name" value="SAM-dependent_MTases_sf"/>
</dbReference>
<dbReference type="SUPFAM" id="SSF53335">
    <property type="entry name" value="S-adenosyl-L-methionine-dependent methyltransferases"/>
    <property type="match status" value="1"/>
</dbReference>
<dbReference type="PANTHER" id="PTHR45875">
    <property type="entry name" value="METHYLTRANSFERASE N6AMT1"/>
    <property type="match status" value="1"/>
</dbReference>
<evidence type="ECO:0000313" key="6">
    <source>
        <dbReference type="EMBL" id="NNF07028.1"/>
    </source>
</evidence>
<dbReference type="PANTHER" id="PTHR45875:SF1">
    <property type="entry name" value="METHYLTRANSFERASE N6AMT1"/>
    <property type="match status" value="1"/>
</dbReference>
<name>A0A7Y2H2U7_UNCEI</name>
<comment type="caution">
    <text evidence="6">The sequence shown here is derived from an EMBL/GenBank/DDBJ whole genome shotgun (WGS) entry which is preliminary data.</text>
</comment>
<dbReference type="GO" id="GO:0035657">
    <property type="term" value="C:eRF1 methyltransferase complex"/>
    <property type="evidence" value="ECO:0007669"/>
    <property type="project" value="TreeGrafter"/>
</dbReference>
<sequence>MLKTMSYELASRLRDTFQQLEYSTEGLEAIFGTASPPLDQNRNRSRFEYFLNEENAQNTLIRLFLMGETLPRDRAYDLLGQEWMGLAGEIGLTAEDGDLVAATLMIVPYKNMLVASDFPISSAVPKPDDYVIPLGPSAYSLFDMTIRRHNHLTLDLGTGCGVHAIAAARHSNRVLATDISPRSLEVTKFNAALNLMDNIETRQGSLFEPVFNDRFDLIVSNPPFVIVPSQNFTYRENSLELDGLAKTLVQTAPRNLREGGYFQMVFEWVQIDEQPWEERLASWFQSTGCDAWLVKTATEHPSWYAHYRLRELVQKSEADDARIYADCMSYYNEHKVTAVHGGMVTMRKREGKNWLRVETMPDGASGELGPSFLKGFAARDFIEENEDAKFPATRLKLSPSVEAVLHSQFREGSWATGKIDLNLRDAFPVSVEMDGSAVEFLGGFDGQRTTGEVLNALLGQIPEDQRARVKNEALRMVMSMVERGVLVSA</sequence>
<evidence type="ECO:0000256" key="2">
    <source>
        <dbReference type="ARBA" id="ARBA00022603"/>
    </source>
</evidence>
<protein>
    <submittedName>
        <fullName evidence="6">Methyltransferase</fullName>
    </submittedName>
</protein>
<dbReference type="Gene3D" id="3.40.50.150">
    <property type="entry name" value="Vaccinia Virus protein VP39"/>
    <property type="match status" value="1"/>
</dbReference>
<dbReference type="Proteomes" id="UP000547674">
    <property type="component" value="Unassembled WGS sequence"/>
</dbReference>
<dbReference type="InterPro" id="IPR052190">
    <property type="entry name" value="Euk-Arch_PrmC-MTase"/>
</dbReference>
<dbReference type="GO" id="GO:0008276">
    <property type="term" value="F:protein methyltransferase activity"/>
    <property type="evidence" value="ECO:0007669"/>
    <property type="project" value="TreeGrafter"/>
</dbReference>
<dbReference type="GO" id="GO:0008757">
    <property type="term" value="F:S-adenosylmethionine-dependent methyltransferase activity"/>
    <property type="evidence" value="ECO:0007669"/>
    <property type="project" value="TreeGrafter"/>
</dbReference>
<dbReference type="Pfam" id="PF05175">
    <property type="entry name" value="MTS"/>
    <property type="match status" value="1"/>
</dbReference>
<organism evidence="6 7">
    <name type="scientific">Eiseniibacteriota bacterium</name>
    <dbReference type="NCBI Taxonomy" id="2212470"/>
    <lineage>
        <taxon>Bacteria</taxon>
        <taxon>Candidatus Eiseniibacteriota</taxon>
    </lineage>
</organism>
<comment type="similarity">
    <text evidence="1">Belongs to the eukaryotic/archaeal PrmC-related family.</text>
</comment>
<dbReference type="GO" id="GO:0008170">
    <property type="term" value="F:N-methyltransferase activity"/>
    <property type="evidence" value="ECO:0007669"/>
    <property type="project" value="UniProtKB-ARBA"/>
</dbReference>
<proteinExistence type="inferred from homology"/>
<dbReference type="CDD" id="cd02440">
    <property type="entry name" value="AdoMet_MTases"/>
    <property type="match status" value="1"/>
</dbReference>
<keyword evidence="2 6" id="KW-0489">Methyltransferase</keyword>
<evidence type="ECO:0000259" key="5">
    <source>
        <dbReference type="Pfam" id="PF05175"/>
    </source>
</evidence>
<evidence type="ECO:0000313" key="7">
    <source>
        <dbReference type="Proteomes" id="UP000547674"/>
    </source>
</evidence>